<gene>
    <name evidence="3" type="ORF">EST38_g13011</name>
</gene>
<dbReference type="AlphaFoldDB" id="A0A4Q2D3B3"/>
<feature type="transmembrane region" description="Helical" evidence="1">
    <location>
        <begin position="53"/>
        <end position="71"/>
    </location>
</feature>
<accession>A0A4Q2D3B3</accession>
<dbReference type="EMBL" id="SDEE01001101">
    <property type="protein sequence ID" value="RXW12841.1"/>
    <property type="molecule type" value="Genomic_DNA"/>
</dbReference>
<proteinExistence type="predicted"/>
<evidence type="ECO:0000259" key="2">
    <source>
        <dbReference type="Pfam" id="PF20151"/>
    </source>
</evidence>
<keyword evidence="1" id="KW-0812">Transmembrane</keyword>
<dbReference type="Proteomes" id="UP000290288">
    <property type="component" value="Unassembled WGS sequence"/>
</dbReference>
<keyword evidence="1" id="KW-1133">Transmembrane helix</keyword>
<name>A0A4Q2D3B3_9AGAR</name>
<comment type="caution">
    <text evidence="3">The sequence shown here is derived from an EMBL/GenBank/DDBJ whole genome shotgun (WGS) entry which is preliminary data.</text>
</comment>
<feature type="transmembrane region" description="Helical" evidence="1">
    <location>
        <begin position="107"/>
        <end position="125"/>
    </location>
</feature>
<evidence type="ECO:0000313" key="3">
    <source>
        <dbReference type="EMBL" id="RXW12841.1"/>
    </source>
</evidence>
<evidence type="ECO:0000256" key="1">
    <source>
        <dbReference type="SAM" id="Phobius"/>
    </source>
</evidence>
<keyword evidence="1" id="KW-0472">Membrane</keyword>
<feature type="domain" description="DUF6533" evidence="2">
    <location>
        <begin position="21"/>
        <end position="63"/>
    </location>
</feature>
<dbReference type="InterPro" id="IPR045340">
    <property type="entry name" value="DUF6533"/>
</dbReference>
<reference evidence="3 4" key="1">
    <citation type="submission" date="2019-01" db="EMBL/GenBank/DDBJ databases">
        <title>Draft genome sequence of Psathyrella aberdarensis IHI B618.</title>
        <authorList>
            <person name="Buettner E."/>
            <person name="Kellner H."/>
        </authorList>
    </citation>
    <scope>NUCLEOTIDE SEQUENCE [LARGE SCALE GENOMIC DNA]</scope>
    <source>
        <strain evidence="3 4">IHI B618</strain>
    </source>
</reference>
<evidence type="ECO:0000313" key="4">
    <source>
        <dbReference type="Proteomes" id="UP000290288"/>
    </source>
</evidence>
<dbReference type="OrthoDB" id="3242409at2759"/>
<protein>
    <recommendedName>
        <fullName evidence="2">DUF6533 domain-containing protein</fullName>
    </recommendedName>
</protein>
<sequence>MSVDPTVPRRAQLARAEFGIHFSSITLIYYDYLLTLPDEIQYIWKNPKRLSTFFYLCCRYYLIANLLWMLTKVSNGTLPGLRFVRRSASRLSVWGLRTFAICNDNKVVKGAIATLGAAILISLIVRLPFARCSDLPAITKYVT</sequence>
<keyword evidence="4" id="KW-1185">Reference proteome</keyword>
<organism evidence="3 4">
    <name type="scientific">Candolleomyces aberdarensis</name>
    <dbReference type="NCBI Taxonomy" id="2316362"/>
    <lineage>
        <taxon>Eukaryota</taxon>
        <taxon>Fungi</taxon>
        <taxon>Dikarya</taxon>
        <taxon>Basidiomycota</taxon>
        <taxon>Agaricomycotina</taxon>
        <taxon>Agaricomycetes</taxon>
        <taxon>Agaricomycetidae</taxon>
        <taxon>Agaricales</taxon>
        <taxon>Agaricineae</taxon>
        <taxon>Psathyrellaceae</taxon>
        <taxon>Candolleomyces</taxon>
    </lineage>
</organism>
<dbReference type="Pfam" id="PF20151">
    <property type="entry name" value="DUF6533"/>
    <property type="match status" value="1"/>
</dbReference>